<dbReference type="RefSeq" id="WP_095584835.1">
    <property type="nucleotide sequence ID" value="NZ_JAJQQQ010000021.1"/>
</dbReference>
<gene>
    <name evidence="2" type="ORF">CK936_34270</name>
</gene>
<sequence length="199" mass="20941">MKAVALNLVRGSWALTYRTIGRVCAWCMAGEGASKVWRALALVIGVGTAFRLTGSSPIVAGGVYLAWLGVAWMQSPPLAAEPEDEVDEAVVPAAEADEEPDGEEPVAASADPLEPAEFLARLRALIGDRNGVLLRTVVADRHEAGAPADWGVPEARALCTALGVPVKDSIKVAGDTSVGVHRTALPSPPPWRPPRRVVR</sequence>
<name>A0A2A2CZP7_9ACTN</name>
<accession>A0A2A2CZP7</accession>
<keyword evidence="3" id="KW-1185">Reference proteome</keyword>
<evidence type="ECO:0000313" key="3">
    <source>
        <dbReference type="Proteomes" id="UP000218944"/>
    </source>
</evidence>
<protein>
    <submittedName>
        <fullName evidence="2">Uncharacterized protein</fullName>
    </submittedName>
</protein>
<dbReference type="EMBL" id="NSJV01000647">
    <property type="protein sequence ID" value="PAU44552.1"/>
    <property type="molecule type" value="Genomic_DNA"/>
</dbReference>
<organism evidence="2 3">
    <name type="scientific">Streptomyces albireticuli</name>
    <dbReference type="NCBI Taxonomy" id="1940"/>
    <lineage>
        <taxon>Bacteria</taxon>
        <taxon>Bacillati</taxon>
        <taxon>Actinomycetota</taxon>
        <taxon>Actinomycetes</taxon>
        <taxon>Kitasatosporales</taxon>
        <taxon>Streptomycetaceae</taxon>
        <taxon>Streptomyces</taxon>
    </lineage>
</organism>
<evidence type="ECO:0000313" key="2">
    <source>
        <dbReference type="EMBL" id="PAU44552.1"/>
    </source>
</evidence>
<dbReference type="AlphaFoldDB" id="A0A2A2CZP7"/>
<reference evidence="2 3" key="1">
    <citation type="submission" date="2017-08" db="EMBL/GenBank/DDBJ databases">
        <title>Genome sequence of Streptomyces albireticuli NRRL B-1670.</title>
        <authorList>
            <person name="Graham D.E."/>
            <person name="Mahan K.M."/>
            <person name="Klingeman D.M."/>
            <person name="Hettich R.L."/>
            <person name="Parry R.J."/>
            <person name="Spain J.C."/>
        </authorList>
    </citation>
    <scope>NUCLEOTIDE SEQUENCE [LARGE SCALE GENOMIC DNA]</scope>
    <source>
        <strain evidence="2 3">NRRL B-1670</strain>
    </source>
</reference>
<feature type="compositionally biased region" description="Acidic residues" evidence="1">
    <location>
        <begin position="95"/>
        <end position="104"/>
    </location>
</feature>
<dbReference type="Proteomes" id="UP000218944">
    <property type="component" value="Unassembled WGS sequence"/>
</dbReference>
<feature type="region of interest" description="Disordered" evidence="1">
    <location>
        <begin position="81"/>
        <end position="110"/>
    </location>
</feature>
<comment type="caution">
    <text evidence="2">The sequence shown here is derived from an EMBL/GenBank/DDBJ whole genome shotgun (WGS) entry which is preliminary data.</text>
</comment>
<proteinExistence type="predicted"/>
<evidence type="ECO:0000256" key="1">
    <source>
        <dbReference type="SAM" id="MobiDB-lite"/>
    </source>
</evidence>